<accession>A0A2S3GKL1</accession>
<dbReference type="Gramene" id="PAN03673">
    <property type="protein sequence ID" value="PAN03673"/>
    <property type="gene ID" value="PAHAL_1G014500"/>
</dbReference>
<proteinExistence type="predicted"/>
<reference evidence="2" key="1">
    <citation type="submission" date="2018-04" db="EMBL/GenBank/DDBJ databases">
        <title>WGS assembly of Panicum hallii.</title>
        <authorList>
            <person name="Lovell J."/>
            <person name="Jenkins J."/>
            <person name="Lowry D."/>
            <person name="Mamidi S."/>
            <person name="Sreedasyam A."/>
            <person name="Weng X."/>
            <person name="Barry K."/>
            <person name="Bonette J."/>
            <person name="Campitelli B."/>
            <person name="Daum C."/>
            <person name="Gordon S."/>
            <person name="Gould B."/>
            <person name="Lipzen A."/>
            <person name="Macqueen A."/>
            <person name="Palacio-Mejia J."/>
            <person name="Plott C."/>
            <person name="Shakirov E."/>
            <person name="Shu S."/>
            <person name="Yoshinaga Y."/>
            <person name="Zane M."/>
            <person name="Rokhsar D."/>
            <person name="Grimwood J."/>
            <person name="Schmutz J."/>
            <person name="Juenger T."/>
        </authorList>
    </citation>
    <scope>NUCLEOTIDE SEQUENCE [LARGE SCALE GENOMIC DNA]</scope>
    <source>
        <strain evidence="2">FIL2</strain>
    </source>
</reference>
<sequence>MASSGKLKPLSDGTASFLRDYDVPATSAFLSSLRHCPVMERIETLIQATGPLVLRALCRRHLWAGRATEGAGREPRLLAEEHGAAGVGNQRCLRGGRSGRRSEPSLPAGGGREASGVQEWHDGTTGRQKRWKKKQFWERRTAAQI</sequence>
<dbReference type="Proteomes" id="UP000243499">
    <property type="component" value="Chromosome 1"/>
</dbReference>
<evidence type="ECO:0000313" key="2">
    <source>
        <dbReference type="EMBL" id="PAN03673.1"/>
    </source>
</evidence>
<feature type="region of interest" description="Disordered" evidence="1">
    <location>
        <begin position="88"/>
        <end position="145"/>
    </location>
</feature>
<gene>
    <name evidence="2" type="ORF">PAHAL_1G014500</name>
</gene>
<name>A0A2S3GKL1_9POAL</name>
<protein>
    <submittedName>
        <fullName evidence="2">Uncharacterized protein</fullName>
    </submittedName>
</protein>
<dbReference type="AlphaFoldDB" id="A0A2S3GKL1"/>
<organism evidence="2">
    <name type="scientific">Panicum hallii</name>
    <dbReference type="NCBI Taxonomy" id="206008"/>
    <lineage>
        <taxon>Eukaryota</taxon>
        <taxon>Viridiplantae</taxon>
        <taxon>Streptophyta</taxon>
        <taxon>Embryophyta</taxon>
        <taxon>Tracheophyta</taxon>
        <taxon>Spermatophyta</taxon>
        <taxon>Magnoliopsida</taxon>
        <taxon>Liliopsida</taxon>
        <taxon>Poales</taxon>
        <taxon>Poaceae</taxon>
        <taxon>PACMAD clade</taxon>
        <taxon>Panicoideae</taxon>
        <taxon>Panicodae</taxon>
        <taxon>Paniceae</taxon>
        <taxon>Panicinae</taxon>
        <taxon>Panicum</taxon>
        <taxon>Panicum sect. Panicum</taxon>
    </lineage>
</organism>
<evidence type="ECO:0000256" key="1">
    <source>
        <dbReference type="SAM" id="MobiDB-lite"/>
    </source>
</evidence>
<dbReference type="EMBL" id="CM008046">
    <property type="protein sequence ID" value="PAN03673.1"/>
    <property type="molecule type" value="Genomic_DNA"/>
</dbReference>
<feature type="compositionally biased region" description="Basic and acidic residues" evidence="1">
    <location>
        <begin position="135"/>
        <end position="145"/>
    </location>
</feature>